<gene>
    <name evidence="7" type="ORF">ASPZODRAFT_102915</name>
</gene>
<name>A0A1L9S8R3_9EURO</name>
<evidence type="ECO:0000256" key="5">
    <source>
        <dbReference type="SAM" id="Phobius"/>
    </source>
</evidence>
<feature type="transmembrane region" description="Helical" evidence="5">
    <location>
        <begin position="213"/>
        <end position="238"/>
    </location>
</feature>
<dbReference type="OrthoDB" id="2241241at2759"/>
<dbReference type="EMBL" id="KV878351">
    <property type="protein sequence ID" value="OJJ43552.1"/>
    <property type="molecule type" value="Genomic_DNA"/>
</dbReference>
<evidence type="ECO:0000259" key="6">
    <source>
        <dbReference type="PROSITE" id="PS50850"/>
    </source>
</evidence>
<dbReference type="PANTHER" id="PTHR23501">
    <property type="entry name" value="MAJOR FACILITATOR SUPERFAMILY"/>
    <property type="match status" value="1"/>
</dbReference>
<dbReference type="GO" id="GO:0005886">
    <property type="term" value="C:plasma membrane"/>
    <property type="evidence" value="ECO:0007669"/>
    <property type="project" value="TreeGrafter"/>
</dbReference>
<evidence type="ECO:0000256" key="3">
    <source>
        <dbReference type="ARBA" id="ARBA00022989"/>
    </source>
</evidence>
<evidence type="ECO:0000313" key="7">
    <source>
        <dbReference type="EMBL" id="OJJ43552.1"/>
    </source>
</evidence>
<keyword evidence="4 5" id="KW-0472">Membrane</keyword>
<keyword evidence="3 5" id="KW-1133">Transmembrane helix</keyword>
<feature type="transmembrane region" description="Helical" evidence="5">
    <location>
        <begin position="499"/>
        <end position="517"/>
    </location>
</feature>
<evidence type="ECO:0000256" key="2">
    <source>
        <dbReference type="ARBA" id="ARBA00022692"/>
    </source>
</evidence>
<dbReference type="AlphaFoldDB" id="A0A1L9S8R3"/>
<feature type="transmembrane region" description="Helical" evidence="5">
    <location>
        <begin position="103"/>
        <end position="127"/>
    </location>
</feature>
<keyword evidence="8" id="KW-1185">Reference proteome</keyword>
<dbReference type="SUPFAM" id="SSF103473">
    <property type="entry name" value="MFS general substrate transporter"/>
    <property type="match status" value="1"/>
</dbReference>
<dbReference type="VEuPathDB" id="FungiDB:ASPZODRAFT_102915"/>
<feature type="transmembrane region" description="Helical" evidence="5">
    <location>
        <begin position="329"/>
        <end position="350"/>
    </location>
</feature>
<dbReference type="GO" id="GO:0022857">
    <property type="term" value="F:transmembrane transporter activity"/>
    <property type="evidence" value="ECO:0007669"/>
    <property type="project" value="InterPro"/>
</dbReference>
<evidence type="ECO:0000256" key="1">
    <source>
        <dbReference type="ARBA" id="ARBA00004141"/>
    </source>
</evidence>
<feature type="transmembrane region" description="Helical" evidence="5">
    <location>
        <begin position="250"/>
        <end position="277"/>
    </location>
</feature>
<feature type="transmembrane region" description="Helical" evidence="5">
    <location>
        <begin position="21"/>
        <end position="46"/>
    </location>
</feature>
<feature type="transmembrane region" description="Helical" evidence="5">
    <location>
        <begin position="357"/>
        <end position="376"/>
    </location>
</feature>
<proteinExistence type="predicted"/>
<feature type="domain" description="Major facilitator superfamily (MFS) profile" evidence="6">
    <location>
        <begin position="17"/>
        <end position="522"/>
    </location>
</feature>
<dbReference type="InterPro" id="IPR036259">
    <property type="entry name" value="MFS_trans_sf"/>
</dbReference>
<accession>A0A1L9S8R3</accession>
<dbReference type="GeneID" id="34607282"/>
<sequence>MADSEEPQVSPRVRWMLWTSFALLCYVQGVSELTLTVYLSTAAALFNGSVQYSTISVVESIISGASNLVYAKIADVFGRPLMLAGSLLFYILGVIVLSSAHNIATLCVGIVLYAFGNTGISFAIYLVTADLVPARWRCTISNVTLLPYVINFGIASKITARLVPLHWRWGIGMFAILVPVTAGPLAASLYFFSRQSNKTSTPPKRSLNKTVRALWQLDPLGLLLVTVGFGLLLLPLTIADEAPHGYASGYIIAMFVIGAVSLLLFPVAEWFLAFPAINLRRLVALGSSVDLLVAIAIAVADAMSVMISYTPAYNWVRVTFDWNVQDATYFLDAASLSVVIFGIVGGFVATVTGRYKWLTVFGGGVRFLALGLMYRYRGAGSSTFQIVFPQVLQGLGGAVMTANLLVACQIAVPHADVAMVTGLFVMCEGVADGIGSAIAGAIQGKLLGELTRSLSAVGASETLIQAIYDDGVLALADYPLGSTIRTATIEAWERNTHQLLIAALVIAGVNFLLCFFLQDRKLPDKHNCITDEKAGLPVLDDSI</sequence>
<dbReference type="Gene3D" id="1.20.1250.20">
    <property type="entry name" value="MFS general substrate transporter like domains"/>
    <property type="match status" value="2"/>
</dbReference>
<dbReference type="Proteomes" id="UP000184188">
    <property type="component" value="Unassembled WGS sequence"/>
</dbReference>
<organism evidence="7 8">
    <name type="scientific">Penicilliopsis zonata CBS 506.65</name>
    <dbReference type="NCBI Taxonomy" id="1073090"/>
    <lineage>
        <taxon>Eukaryota</taxon>
        <taxon>Fungi</taxon>
        <taxon>Dikarya</taxon>
        <taxon>Ascomycota</taxon>
        <taxon>Pezizomycotina</taxon>
        <taxon>Eurotiomycetes</taxon>
        <taxon>Eurotiomycetidae</taxon>
        <taxon>Eurotiales</taxon>
        <taxon>Aspergillaceae</taxon>
        <taxon>Penicilliopsis</taxon>
    </lineage>
</organism>
<dbReference type="RefSeq" id="XP_022578062.1">
    <property type="nucleotide sequence ID" value="XM_022720817.1"/>
</dbReference>
<protein>
    <recommendedName>
        <fullName evidence="6">Major facilitator superfamily (MFS) profile domain-containing protein</fullName>
    </recommendedName>
</protein>
<dbReference type="PROSITE" id="PS50850">
    <property type="entry name" value="MFS"/>
    <property type="match status" value="1"/>
</dbReference>
<keyword evidence="2 5" id="KW-0812">Transmembrane</keyword>
<feature type="transmembrane region" description="Helical" evidence="5">
    <location>
        <begin position="139"/>
        <end position="159"/>
    </location>
</feature>
<reference evidence="8" key="1">
    <citation type="journal article" date="2017" name="Genome Biol.">
        <title>Comparative genomics reveals high biological diversity and specific adaptations in the industrially and medically important fungal genus Aspergillus.</title>
        <authorList>
            <person name="de Vries R.P."/>
            <person name="Riley R."/>
            <person name="Wiebenga A."/>
            <person name="Aguilar-Osorio G."/>
            <person name="Amillis S."/>
            <person name="Uchima C.A."/>
            <person name="Anderluh G."/>
            <person name="Asadollahi M."/>
            <person name="Askin M."/>
            <person name="Barry K."/>
            <person name="Battaglia E."/>
            <person name="Bayram O."/>
            <person name="Benocci T."/>
            <person name="Braus-Stromeyer S.A."/>
            <person name="Caldana C."/>
            <person name="Canovas D."/>
            <person name="Cerqueira G.C."/>
            <person name="Chen F."/>
            <person name="Chen W."/>
            <person name="Choi C."/>
            <person name="Clum A."/>
            <person name="Dos Santos R.A."/>
            <person name="Damasio A.R."/>
            <person name="Diallinas G."/>
            <person name="Emri T."/>
            <person name="Fekete E."/>
            <person name="Flipphi M."/>
            <person name="Freyberg S."/>
            <person name="Gallo A."/>
            <person name="Gournas C."/>
            <person name="Habgood R."/>
            <person name="Hainaut M."/>
            <person name="Harispe M.L."/>
            <person name="Henrissat B."/>
            <person name="Hilden K.S."/>
            <person name="Hope R."/>
            <person name="Hossain A."/>
            <person name="Karabika E."/>
            <person name="Karaffa L."/>
            <person name="Karanyi Z."/>
            <person name="Krasevec N."/>
            <person name="Kuo A."/>
            <person name="Kusch H."/>
            <person name="LaButti K."/>
            <person name="Lagendijk E.L."/>
            <person name="Lapidus A."/>
            <person name="Levasseur A."/>
            <person name="Lindquist E."/>
            <person name="Lipzen A."/>
            <person name="Logrieco A.F."/>
            <person name="MacCabe A."/>
            <person name="Maekelae M.R."/>
            <person name="Malavazi I."/>
            <person name="Melin P."/>
            <person name="Meyer V."/>
            <person name="Mielnichuk N."/>
            <person name="Miskei M."/>
            <person name="Molnar A.P."/>
            <person name="Mule G."/>
            <person name="Ngan C.Y."/>
            <person name="Orejas M."/>
            <person name="Orosz E."/>
            <person name="Ouedraogo J.P."/>
            <person name="Overkamp K.M."/>
            <person name="Park H.-S."/>
            <person name="Perrone G."/>
            <person name="Piumi F."/>
            <person name="Punt P.J."/>
            <person name="Ram A.F."/>
            <person name="Ramon A."/>
            <person name="Rauscher S."/>
            <person name="Record E."/>
            <person name="Riano-Pachon D.M."/>
            <person name="Robert V."/>
            <person name="Roehrig J."/>
            <person name="Ruller R."/>
            <person name="Salamov A."/>
            <person name="Salih N.S."/>
            <person name="Samson R.A."/>
            <person name="Sandor E."/>
            <person name="Sanguinetti M."/>
            <person name="Schuetze T."/>
            <person name="Sepcic K."/>
            <person name="Shelest E."/>
            <person name="Sherlock G."/>
            <person name="Sophianopoulou V."/>
            <person name="Squina F.M."/>
            <person name="Sun H."/>
            <person name="Susca A."/>
            <person name="Todd R.B."/>
            <person name="Tsang A."/>
            <person name="Unkles S.E."/>
            <person name="van de Wiele N."/>
            <person name="van Rossen-Uffink D."/>
            <person name="Oliveira J.V."/>
            <person name="Vesth T.C."/>
            <person name="Visser J."/>
            <person name="Yu J.-H."/>
            <person name="Zhou M."/>
            <person name="Andersen M.R."/>
            <person name="Archer D.B."/>
            <person name="Baker S.E."/>
            <person name="Benoit I."/>
            <person name="Brakhage A.A."/>
            <person name="Braus G.H."/>
            <person name="Fischer R."/>
            <person name="Frisvad J.C."/>
            <person name="Goldman G.H."/>
            <person name="Houbraken J."/>
            <person name="Oakley B."/>
            <person name="Pocsi I."/>
            <person name="Scazzocchio C."/>
            <person name="Seiboth B."/>
            <person name="vanKuyk P.A."/>
            <person name="Wortman J."/>
            <person name="Dyer P.S."/>
            <person name="Grigoriev I.V."/>
        </authorList>
    </citation>
    <scope>NUCLEOTIDE SEQUENCE [LARGE SCALE GENOMIC DNA]</scope>
    <source>
        <strain evidence="8">CBS 506.65</strain>
    </source>
</reference>
<feature type="transmembrane region" description="Helical" evidence="5">
    <location>
        <begin position="77"/>
        <end position="97"/>
    </location>
</feature>
<feature type="transmembrane region" description="Helical" evidence="5">
    <location>
        <begin position="289"/>
        <end position="309"/>
    </location>
</feature>
<feature type="transmembrane region" description="Helical" evidence="5">
    <location>
        <begin position="171"/>
        <end position="192"/>
    </location>
</feature>
<dbReference type="InterPro" id="IPR020846">
    <property type="entry name" value="MFS_dom"/>
</dbReference>
<evidence type="ECO:0000313" key="8">
    <source>
        <dbReference type="Proteomes" id="UP000184188"/>
    </source>
</evidence>
<evidence type="ECO:0000256" key="4">
    <source>
        <dbReference type="ARBA" id="ARBA00023136"/>
    </source>
</evidence>
<dbReference type="PANTHER" id="PTHR23501:SF87">
    <property type="entry name" value="SIDEROPHORE IRON TRANSPORTER 2"/>
    <property type="match status" value="1"/>
</dbReference>
<comment type="subcellular location">
    <subcellularLocation>
        <location evidence="1">Membrane</location>
        <topology evidence="1">Multi-pass membrane protein</topology>
    </subcellularLocation>
</comment>